<dbReference type="SMART" id="SM00060">
    <property type="entry name" value="FN3"/>
    <property type="match status" value="4"/>
</dbReference>
<feature type="coiled-coil region" evidence="3">
    <location>
        <begin position="424"/>
        <end position="464"/>
    </location>
</feature>
<protein>
    <submittedName>
        <fullName evidence="7">Immunoglobulin-like and fibronectin type III domain-containing protein 1</fullName>
    </submittedName>
</protein>
<dbReference type="InterPro" id="IPR003961">
    <property type="entry name" value="FN3_dom"/>
</dbReference>
<evidence type="ECO:0000256" key="4">
    <source>
        <dbReference type="SAM" id="MobiDB-lite"/>
    </source>
</evidence>
<keyword evidence="1" id="KW-0677">Repeat</keyword>
<dbReference type="FunFam" id="2.60.40.10:FF:000060">
    <property type="entry name" value="Myosin-binding protein C, slow type"/>
    <property type="match status" value="1"/>
</dbReference>
<dbReference type="InterPro" id="IPR003598">
    <property type="entry name" value="Ig_sub2"/>
</dbReference>
<dbReference type="InterPro" id="IPR013098">
    <property type="entry name" value="Ig_I-set"/>
</dbReference>
<proteinExistence type="predicted"/>
<reference evidence="7" key="1">
    <citation type="submission" date="2025-08" db="UniProtKB">
        <authorList>
            <consortium name="Ensembl"/>
        </authorList>
    </citation>
    <scope>IDENTIFICATION</scope>
</reference>
<dbReference type="FunFam" id="2.60.40.10:FF:000031">
    <property type="entry name" value="Myosin-binding protein C, slow type"/>
    <property type="match status" value="1"/>
</dbReference>
<feature type="domain" description="Fibronectin type-III" evidence="6">
    <location>
        <begin position="1198"/>
        <end position="1291"/>
    </location>
</feature>
<dbReference type="SMART" id="SM00409">
    <property type="entry name" value="IG"/>
    <property type="match status" value="7"/>
</dbReference>
<feature type="compositionally biased region" description="Basic and acidic residues" evidence="4">
    <location>
        <begin position="500"/>
        <end position="517"/>
    </location>
</feature>
<dbReference type="Pfam" id="PF07679">
    <property type="entry name" value="I-set"/>
    <property type="match status" value="6"/>
</dbReference>
<dbReference type="Ensembl" id="ENSSDUT00000001680.1">
    <property type="protein sequence ID" value="ENSSDUP00000001623.1"/>
    <property type="gene ID" value="ENSSDUG00000001168.1"/>
</dbReference>
<dbReference type="GO" id="GO:0045214">
    <property type="term" value="P:sarcomere organization"/>
    <property type="evidence" value="ECO:0007669"/>
    <property type="project" value="TreeGrafter"/>
</dbReference>
<feature type="compositionally biased region" description="Basic and acidic residues" evidence="4">
    <location>
        <begin position="567"/>
        <end position="578"/>
    </location>
</feature>
<feature type="domain" description="Fibronectin type-III" evidence="6">
    <location>
        <begin position="999"/>
        <end position="1100"/>
    </location>
</feature>
<feature type="domain" description="Ig-like" evidence="5">
    <location>
        <begin position="604"/>
        <end position="695"/>
    </location>
</feature>
<dbReference type="InterPro" id="IPR007110">
    <property type="entry name" value="Ig-like_dom"/>
</dbReference>
<keyword evidence="3" id="KW-0175">Coiled coil</keyword>
<dbReference type="GeneTree" id="ENSGT00940000160123"/>
<dbReference type="Pfam" id="PF18362">
    <property type="entry name" value="THB"/>
    <property type="match status" value="1"/>
</dbReference>
<feature type="region of interest" description="Disordered" evidence="4">
    <location>
        <begin position="480"/>
        <end position="598"/>
    </location>
</feature>
<dbReference type="InterPro" id="IPR013783">
    <property type="entry name" value="Ig-like_fold"/>
</dbReference>
<organism evidence="7 8">
    <name type="scientific">Seriola dumerili</name>
    <name type="common">Greater amberjack</name>
    <name type="synonym">Caranx dumerili</name>
    <dbReference type="NCBI Taxonomy" id="41447"/>
    <lineage>
        <taxon>Eukaryota</taxon>
        <taxon>Metazoa</taxon>
        <taxon>Chordata</taxon>
        <taxon>Craniata</taxon>
        <taxon>Vertebrata</taxon>
        <taxon>Euteleostomi</taxon>
        <taxon>Actinopterygii</taxon>
        <taxon>Neopterygii</taxon>
        <taxon>Teleostei</taxon>
        <taxon>Neoteleostei</taxon>
        <taxon>Acanthomorphata</taxon>
        <taxon>Carangaria</taxon>
        <taxon>Carangiformes</taxon>
        <taxon>Carangidae</taxon>
        <taxon>Seriola</taxon>
    </lineage>
</organism>
<dbReference type="CDD" id="cd00063">
    <property type="entry name" value="FN3"/>
    <property type="match status" value="4"/>
</dbReference>
<dbReference type="InterPro" id="IPR036116">
    <property type="entry name" value="FN3_sf"/>
</dbReference>
<evidence type="ECO:0000313" key="7">
    <source>
        <dbReference type="Ensembl" id="ENSSDUP00000001623.1"/>
    </source>
</evidence>
<dbReference type="PRINTS" id="PR00014">
    <property type="entry name" value="FNTYPEIII"/>
</dbReference>
<feature type="domain" description="Fibronectin type-III" evidence="6">
    <location>
        <begin position="899"/>
        <end position="995"/>
    </location>
</feature>
<name>A0A3B4T658_SERDU</name>
<dbReference type="PROSITE" id="PS50853">
    <property type="entry name" value="FN3"/>
    <property type="match status" value="4"/>
</dbReference>
<dbReference type="OMA" id="QYKFRVY"/>
<feature type="region of interest" description="Disordered" evidence="4">
    <location>
        <begin position="1"/>
        <end position="23"/>
    </location>
</feature>
<accession>A0A3B4T658</accession>
<dbReference type="SUPFAM" id="SSF49265">
    <property type="entry name" value="Fibronectin type III"/>
    <property type="match status" value="2"/>
</dbReference>
<feature type="domain" description="Ig-like" evidence="5">
    <location>
        <begin position="1311"/>
        <end position="1399"/>
    </location>
</feature>
<dbReference type="FunFam" id="2.60.40.10:FF:001267">
    <property type="entry name" value="Immunoglobulin-like and fibronectin type III domain containing 1"/>
    <property type="match status" value="1"/>
</dbReference>
<dbReference type="FunFam" id="2.60.40.10:FF:001231">
    <property type="entry name" value="Immunoglobulin-like and fibronectin type III domain containing 1"/>
    <property type="match status" value="1"/>
</dbReference>
<reference evidence="7" key="2">
    <citation type="submission" date="2025-09" db="UniProtKB">
        <authorList>
            <consortium name="Ensembl"/>
        </authorList>
    </citation>
    <scope>IDENTIFICATION</scope>
</reference>
<dbReference type="InterPro" id="IPR003599">
    <property type="entry name" value="Ig_sub"/>
</dbReference>
<evidence type="ECO:0000256" key="2">
    <source>
        <dbReference type="ARBA" id="ARBA00023319"/>
    </source>
</evidence>
<dbReference type="Gene3D" id="2.60.40.10">
    <property type="entry name" value="Immunoglobulins"/>
    <property type="match status" value="11"/>
</dbReference>
<keyword evidence="2" id="KW-0393">Immunoglobulin domain</keyword>
<dbReference type="PANTHER" id="PTHR13817:SF180">
    <property type="entry name" value="IMMUNOGLOBULIN-LIKE AND FIBRONECTIN TYPE III DOMAIN-CONTAINING 1, TANDEM DUPLICATE 3-RELATED"/>
    <property type="match status" value="1"/>
</dbReference>
<dbReference type="FunFam" id="2.60.40.10:FF:001066">
    <property type="entry name" value="Obscurin-like protein 1 isoform 3"/>
    <property type="match status" value="1"/>
</dbReference>
<dbReference type="FunFam" id="2.60.40.10:FF:002294">
    <property type="entry name" value="Immunoglobulin-like and fibronectin type III domain-containing 1, tandem duplicate 3"/>
    <property type="match status" value="1"/>
</dbReference>
<dbReference type="InterPro" id="IPR036179">
    <property type="entry name" value="Ig-like_dom_sf"/>
</dbReference>
<dbReference type="InterPro" id="IPR050964">
    <property type="entry name" value="Striated_Muscle_Regulatory"/>
</dbReference>
<dbReference type="PANTHER" id="PTHR13817">
    <property type="entry name" value="TITIN"/>
    <property type="match status" value="1"/>
</dbReference>
<dbReference type="GO" id="GO:0031430">
    <property type="term" value="C:M band"/>
    <property type="evidence" value="ECO:0007669"/>
    <property type="project" value="TreeGrafter"/>
</dbReference>
<evidence type="ECO:0000256" key="1">
    <source>
        <dbReference type="ARBA" id="ARBA00022737"/>
    </source>
</evidence>
<feature type="domain" description="Ig-like" evidence="5">
    <location>
        <begin position="1103"/>
        <end position="1193"/>
    </location>
</feature>
<feature type="domain" description="Fibronectin type-III" evidence="6">
    <location>
        <begin position="800"/>
        <end position="896"/>
    </location>
</feature>
<dbReference type="Proteomes" id="UP000261420">
    <property type="component" value="Unplaced"/>
</dbReference>
<dbReference type="FunFam" id="2.60.40.10:FF:001438">
    <property type="entry name" value="Immunoglobulin-like and fibronectin type III domain-containing protein 1"/>
    <property type="match status" value="1"/>
</dbReference>
<keyword evidence="8" id="KW-1185">Reference proteome</keyword>
<evidence type="ECO:0000313" key="8">
    <source>
        <dbReference type="Proteomes" id="UP000261420"/>
    </source>
</evidence>
<feature type="compositionally biased region" description="Acidic residues" evidence="4">
    <location>
        <begin position="521"/>
        <end position="547"/>
    </location>
</feature>
<feature type="compositionally biased region" description="Basic residues" evidence="4">
    <location>
        <begin position="480"/>
        <end position="499"/>
    </location>
</feature>
<evidence type="ECO:0000259" key="6">
    <source>
        <dbReference type="PROSITE" id="PS50853"/>
    </source>
</evidence>
<dbReference type="FunFam" id="2.60.40.10:FF:001097">
    <property type="entry name" value="Immunoglobulin-like and fibronectin type III domain-containing protein 1"/>
    <property type="match status" value="1"/>
</dbReference>
<feature type="domain" description="Ig-like" evidence="5">
    <location>
        <begin position="45"/>
        <end position="133"/>
    </location>
</feature>
<dbReference type="SUPFAM" id="SSF48726">
    <property type="entry name" value="Immunoglobulin"/>
    <property type="match status" value="6"/>
</dbReference>
<sequence length="1418" mass="157165">MFKIRKSKDEEPTAPGQGKIKKRSRVPGVMITQFVEELPEGMSTPDFTRKPIALTIQEGKLAIFRAIVTGKPTPTVTWVRNNGEIDERFKIFFESSSGEHQLQIPDVSVDQADTYKCFAENEYGKAIVTAALNIIEVGYKKSRAMQQSRTGTQVDMDAKEDAKPQIDDAFWDLLMSADKKDYESICGEYGITDFRGMLKKLNEKKIEREQEQEKVVERLCNLKPIELKASGAAEFELEMALKDPTSKIFLYKDGIMIPFDADTEVKHGLKQVGKKFVFSINGVNPEDAGLYQVEVDGVKIFSTDLKLPSVDFLVKIQDVTAEEREDAVFECVVSQPLKKITWMGKNIALEQGDKFDITVSEDMLIHTLVVKDCMLLDKGIYAAVAGLKSCSAWLIVEADNDPNARGKKKARKTTRAGGGGADLLKIAQEQNAKIQKEREELVAKAKAEAEAAAAAAAVAAAEKAEAEAIARSEAEAKAKAKAKAKPKAKAKAKAKTKAKVKTDAKENAGEGEDKAEGTTDVGEEEEEEDVEEDEEEDDVEEEEESELAESTSSSDSKQQVKAKKEAKKGAKEGAKEGDAQVADTEEEDPVQEKRKRVRAGPLVPDTVIDPGVYFTGGLSDVTAIIGTDAELVCRLSSEECDGVWYKDGKEITATDDICIVKDGTYRKLIIKNCKEDDVGKYRCEADGRKTEAVLNVADPPRINSDDLTDFIKPVIIKTGKDAAFKLSFVGREPMKIQWYNEGEELLEDTHIKIEKSSSHSRLLLTKCQRKTTGEIKIKIKNECGTTEAITQLIVLDKPTPPLGPVDIIESSSTCIEFKWRPPKNNGGSPITDYIMERQQIGRNSWKKLGKIGPEPKYRDTDVDHGRKYCYHIRAETDQGISEMMETDDIQAGTKAYPGPPSTPKIVSAFKDCINLAWSAPSNTGGTNILGYNVEKRKNGSNLWGLVNPPDEPIKEKKYAVKEVVEGIEYEFRVSAINISGAGEPSTPSEFVIARDPKKPPGKVIDLKVTDSTYTTLSLGWTKPIEEEGVQDEAKGYFVELRPAENPEWSCCNSSAIIMTSYTIMGLKSMAMYWVRVVATNEGGNSEPQELDNYIIAMPPPVRPQFTDRKIKNFMVMKAGNTTRVNFNFQASPVPTITWLKDDLPVGKHVTVSNSDTSSQLMIPSSERHDTGIYTIIVKNIVGQETSSVEIRITDDPKPPGPVELDENVAGTVTVSWTPSPDEKKDDRLHYIITKRDSVKRTWQTVADHLFNNKFTAINIMPGRQYQFRVYAKNDMGMSKPSESATWEVKRKKETFSLNLPAPKDCSFETPPSFSVPLKTHNSPESYECYMSCAVTGNPRPHVTWYRNNISLNTNTNYYITNTCGVCSMVILKVGPKDSGDYTVIAENPLGRVECSTKLVVKGKNSFTVFFGTSYGLTL</sequence>
<dbReference type="PROSITE" id="PS50835">
    <property type="entry name" value="IG_LIKE"/>
    <property type="match status" value="4"/>
</dbReference>
<dbReference type="STRING" id="41447.ENSSDUP00000001623"/>
<evidence type="ECO:0000256" key="3">
    <source>
        <dbReference type="SAM" id="Coils"/>
    </source>
</evidence>
<dbReference type="InterPro" id="IPR040849">
    <property type="entry name" value="MyBP-C_THB"/>
</dbReference>
<dbReference type="Pfam" id="PF00041">
    <property type="entry name" value="fn3"/>
    <property type="match status" value="3"/>
</dbReference>
<dbReference type="FunFam" id="2.60.40.10:FF:001401">
    <property type="entry name" value="immunoglobulin-like and fibronectin type III domain-containing protein 1"/>
    <property type="match status" value="1"/>
</dbReference>
<dbReference type="FunFam" id="2.60.40.10:FF:001232">
    <property type="entry name" value="Immunoglobulin-like and fibronectin type III domain-containing 1"/>
    <property type="match status" value="1"/>
</dbReference>
<evidence type="ECO:0000259" key="5">
    <source>
        <dbReference type="PROSITE" id="PS50835"/>
    </source>
</evidence>
<dbReference type="SMART" id="SM00408">
    <property type="entry name" value="IGc2"/>
    <property type="match status" value="4"/>
</dbReference>